<dbReference type="GO" id="GO:0006784">
    <property type="term" value="P:heme A biosynthetic process"/>
    <property type="evidence" value="ECO:0007669"/>
    <property type="project" value="InterPro"/>
</dbReference>
<dbReference type="EMBL" id="VSRR010098035">
    <property type="protein sequence ID" value="MPC94316.1"/>
    <property type="molecule type" value="Genomic_DNA"/>
</dbReference>
<sequence length="67" mass="7541">MESNCECMWCSLDFCEYLLARVGLGISTLLLYVPTALAAMHQSGSLLTLSFAIWLTHELKHIKKLPK</sequence>
<dbReference type="Proteomes" id="UP000324222">
    <property type="component" value="Unassembled WGS sequence"/>
</dbReference>
<evidence type="ECO:0000313" key="2">
    <source>
        <dbReference type="Proteomes" id="UP000324222"/>
    </source>
</evidence>
<dbReference type="GO" id="GO:0005743">
    <property type="term" value="C:mitochondrial inner membrane"/>
    <property type="evidence" value="ECO:0007669"/>
    <property type="project" value="TreeGrafter"/>
</dbReference>
<dbReference type="AlphaFoldDB" id="A0A5B7JJ53"/>
<name>A0A5B7JJ53_PORTR</name>
<keyword evidence="2" id="KW-1185">Reference proteome</keyword>
<dbReference type="PANTHER" id="PTHR23289:SF2">
    <property type="entry name" value="CYTOCHROME C OXIDASE ASSEMBLY PROTEIN COX15 HOMOLOG"/>
    <property type="match status" value="1"/>
</dbReference>
<dbReference type="GO" id="GO:0120547">
    <property type="term" value="F:heme A synthase activity"/>
    <property type="evidence" value="ECO:0007669"/>
    <property type="project" value="InterPro"/>
</dbReference>
<protein>
    <submittedName>
        <fullName evidence="1">Cytochrome c oxidase assembly protein COX15</fullName>
    </submittedName>
</protein>
<dbReference type="GO" id="GO:0016653">
    <property type="term" value="F:oxidoreductase activity, acting on NAD(P)H, heme protein as acceptor"/>
    <property type="evidence" value="ECO:0007669"/>
    <property type="project" value="TreeGrafter"/>
</dbReference>
<dbReference type="InterPro" id="IPR023754">
    <property type="entry name" value="HemeA_Synthase_type2"/>
</dbReference>
<proteinExistence type="predicted"/>
<accession>A0A5B7JJ53</accession>
<dbReference type="OrthoDB" id="1726137at2759"/>
<evidence type="ECO:0000313" key="1">
    <source>
        <dbReference type="EMBL" id="MPC94316.1"/>
    </source>
</evidence>
<organism evidence="1 2">
    <name type="scientific">Portunus trituberculatus</name>
    <name type="common">Swimming crab</name>
    <name type="synonym">Neptunus trituberculatus</name>
    <dbReference type="NCBI Taxonomy" id="210409"/>
    <lineage>
        <taxon>Eukaryota</taxon>
        <taxon>Metazoa</taxon>
        <taxon>Ecdysozoa</taxon>
        <taxon>Arthropoda</taxon>
        <taxon>Crustacea</taxon>
        <taxon>Multicrustacea</taxon>
        <taxon>Malacostraca</taxon>
        <taxon>Eumalacostraca</taxon>
        <taxon>Eucarida</taxon>
        <taxon>Decapoda</taxon>
        <taxon>Pleocyemata</taxon>
        <taxon>Brachyura</taxon>
        <taxon>Eubrachyura</taxon>
        <taxon>Portunoidea</taxon>
        <taxon>Portunidae</taxon>
        <taxon>Portuninae</taxon>
        <taxon>Portunus</taxon>
    </lineage>
</organism>
<comment type="caution">
    <text evidence="1">The sequence shown here is derived from an EMBL/GenBank/DDBJ whole genome shotgun (WGS) entry which is preliminary data.</text>
</comment>
<reference evidence="1 2" key="1">
    <citation type="submission" date="2019-05" db="EMBL/GenBank/DDBJ databases">
        <title>Another draft genome of Portunus trituberculatus and its Hox gene families provides insights of decapod evolution.</title>
        <authorList>
            <person name="Jeong J.-H."/>
            <person name="Song I."/>
            <person name="Kim S."/>
            <person name="Choi T."/>
            <person name="Kim D."/>
            <person name="Ryu S."/>
            <person name="Kim W."/>
        </authorList>
    </citation>
    <scope>NUCLEOTIDE SEQUENCE [LARGE SCALE GENOMIC DNA]</scope>
    <source>
        <tissue evidence="1">Muscle</tissue>
    </source>
</reference>
<gene>
    <name evidence="1" type="primary">COX15_1</name>
    <name evidence="1" type="ORF">E2C01_089480</name>
</gene>
<dbReference type="PANTHER" id="PTHR23289">
    <property type="entry name" value="CYTOCHROME C OXIDASE ASSEMBLY PROTEIN COX15"/>
    <property type="match status" value="1"/>
</dbReference>